<organism evidence="2 3">
    <name type="scientific">Aspergillus carbonarius (strain ITEM 5010)</name>
    <dbReference type="NCBI Taxonomy" id="602072"/>
    <lineage>
        <taxon>Eukaryota</taxon>
        <taxon>Fungi</taxon>
        <taxon>Dikarya</taxon>
        <taxon>Ascomycota</taxon>
        <taxon>Pezizomycotina</taxon>
        <taxon>Eurotiomycetes</taxon>
        <taxon>Eurotiomycetidae</taxon>
        <taxon>Eurotiales</taxon>
        <taxon>Aspergillaceae</taxon>
        <taxon>Aspergillus</taxon>
        <taxon>Aspergillus subgen. Circumdati</taxon>
    </lineage>
</organism>
<feature type="region of interest" description="Disordered" evidence="1">
    <location>
        <begin position="411"/>
        <end position="437"/>
    </location>
</feature>
<feature type="compositionally biased region" description="Acidic residues" evidence="1">
    <location>
        <begin position="424"/>
        <end position="437"/>
    </location>
</feature>
<dbReference type="VEuPathDB" id="FungiDB:ASPCADRAFT_43577"/>
<keyword evidence="3" id="KW-1185">Reference proteome</keyword>
<dbReference type="OrthoDB" id="4187154at2759"/>
<protein>
    <submittedName>
        <fullName evidence="2">Uncharacterized protein</fullName>
    </submittedName>
</protein>
<evidence type="ECO:0000313" key="3">
    <source>
        <dbReference type="Proteomes" id="UP000188318"/>
    </source>
</evidence>
<reference evidence="3" key="1">
    <citation type="journal article" date="2017" name="Genome Biol.">
        <title>Comparative genomics reveals high biological diversity and specific adaptations in the industrially and medically important fungal genus Aspergillus.</title>
        <authorList>
            <person name="de Vries R.P."/>
            <person name="Riley R."/>
            <person name="Wiebenga A."/>
            <person name="Aguilar-Osorio G."/>
            <person name="Amillis S."/>
            <person name="Uchima C.A."/>
            <person name="Anderluh G."/>
            <person name="Asadollahi M."/>
            <person name="Askin M."/>
            <person name="Barry K."/>
            <person name="Battaglia E."/>
            <person name="Bayram O."/>
            <person name="Benocci T."/>
            <person name="Braus-Stromeyer S.A."/>
            <person name="Caldana C."/>
            <person name="Canovas D."/>
            <person name="Cerqueira G.C."/>
            <person name="Chen F."/>
            <person name="Chen W."/>
            <person name="Choi C."/>
            <person name="Clum A."/>
            <person name="Dos Santos R.A."/>
            <person name="Damasio A.R."/>
            <person name="Diallinas G."/>
            <person name="Emri T."/>
            <person name="Fekete E."/>
            <person name="Flipphi M."/>
            <person name="Freyberg S."/>
            <person name="Gallo A."/>
            <person name="Gournas C."/>
            <person name="Habgood R."/>
            <person name="Hainaut M."/>
            <person name="Harispe M.L."/>
            <person name="Henrissat B."/>
            <person name="Hilden K.S."/>
            <person name="Hope R."/>
            <person name="Hossain A."/>
            <person name="Karabika E."/>
            <person name="Karaffa L."/>
            <person name="Karanyi Z."/>
            <person name="Krasevec N."/>
            <person name="Kuo A."/>
            <person name="Kusch H."/>
            <person name="LaButti K."/>
            <person name="Lagendijk E.L."/>
            <person name="Lapidus A."/>
            <person name="Levasseur A."/>
            <person name="Lindquist E."/>
            <person name="Lipzen A."/>
            <person name="Logrieco A.F."/>
            <person name="MacCabe A."/>
            <person name="Maekelae M.R."/>
            <person name="Malavazi I."/>
            <person name="Melin P."/>
            <person name="Meyer V."/>
            <person name="Mielnichuk N."/>
            <person name="Miskei M."/>
            <person name="Molnar A.P."/>
            <person name="Mule G."/>
            <person name="Ngan C.Y."/>
            <person name="Orejas M."/>
            <person name="Orosz E."/>
            <person name="Ouedraogo J.P."/>
            <person name="Overkamp K.M."/>
            <person name="Park H.-S."/>
            <person name="Perrone G."/>
            <person name="Piumi F."/>
            <person name="Punt P.J."/>
            <person name="Ram A.F."/>
            <person name="Ramon A."/>
            <person name="Rauscher S."/>
            <person name="Record E."/>
            <person name="Riano-Pachon D.M."/>
            <person name="Robert V."/>
            <person name="Roehrig J."/>
            <person name="Ruller R."/>
            <person name="Salamov A."/>
            <person name="Salih N.S."/>
            <person name="Samson R.A."/>
            <person name="Sandor E."/>
            <person name="Sanguinetti M."/>
            <person name="Schuetze T."/>
            <person name="Sepcic K."/>
            <person name="Shelest E."/>
            <person name="Sherlock G."/>
            <person name="Sophianopoulou V."/>
            <person name="Squina F.M."/>
            <person name="Sun H."/>
            <person name="Susca A."/>
            <person name="Todd R.B."/>
            <person name="Tsang A."/>
            <person name="Unkles S.E."/>
            <person name="van de Wiele N."/>
            <person name="van Rossen-Uffink D."/>
            <person name="Oliveira J.V."/>
            <person name="Vesth T.C."/>
            <person name="Visser J."/>
            <person name="Yu J.-H."/>
            <person name="Zhou M."/>
            <person name="Andersen M.R."/>
            <person name="Archer D.B."/>
            <person name="Baker S.E."/>
            <person name="Benoit I."/>
            <person name="Brakhage A.A."/>
            <person name="Braus G.H."/>
            <person name="Fischer R."/>
            <person name="Frisvad J.C."/>
            <person name="Goldman G.H."/>
            <person name="Houbraken J."/>
            <person name="Oakley B."/>
            <person name="Pocsi I."/>
            <person name="Scazzocchio C."/>
            <person name="Seiboth B."/>
            <person name="vanKuyk P.A."/>
            <person name="Wortman J."/>
            <person name="Dyer P.S."/>
            <person name="Grigoriev I.V."/>
        </authorList>
    </citation>
    <scope>NUCLEOTIDE SEQUENCE [LARGE SCALE GENOMIC DNA]</scope>
    <source>
        <strain evidence="3">ITEM 5010</strain>
    </source>
</reference>
<dbReference type="OMA" id="DETSCEM"/>
<dbReference type="EMBL" id="KV907496">
    <property type="protein sequence ID" value="OOF97795.1"/>
    <property type="molecule type" value="Genomic_DNA"/>
</dbReference>
<evidence type="ECO:0000256" key="1">
    <source>
        <dbReference type="SAM" id="MobiDB-lite"/>
    </source>
</evidence>
<evidence type="ECO:0000313" key="2">
    <source>
        <dbReference type="EMBL" id="OOF97795.1"/>
    </source>
</evidence>
<dbReference type="STRING" id="602072.A0A1R3RTH7"/>
<feature type="region of interest" description="Disordered" evidence="1">
    <location>
        <begin position="310"/>
        <end position="331"/>
    </location>
</feature>
<dbReference type="Proteomes" id="UP000188318">
    <property type="component" value="Unassembled WGS sequence"/>
</dbReference>
<dbReference type="AlphaFoldDB" id="A0A1R3RTH7"/>
<accession>A0A1R3RTH7</accession>
<name>A0A1R3RTH7_ASPC5</name>
<sequence length="437" mass="49447">MAFEVNLGKDRFTSLTSAISLTLHASARILPSDVDTCPTDPSHIEKQLRSNDLWISQTPELGFKFSIPGTVLDYHDHINAPSSIPTFLLSSIKVSLSFAYNNEPAQRYRPTFVTKPEILEYQYADEYISIMPYDEHKQDIIFLGPKQKKTEDFEDTETPTFDEELEELHGSEQSSSLLTSHHSTFGRQHEELYCLVTTGLESLLLGRSERTNQREKSLQNLSQLAPSVFSPGYYREMSQRSQLIPSIAKSISSMLKLPCYQSLVPKLKSLDASSTTQSIPADPANTRNTVKAALWCIAQKQLYKPQASQNLRFGSPRPLPKSQTGNYHQPRENGMITESQVAHMHNDDTRDMEYYPDVEEDLLGFSDPDETSCEMLSVAVSSSTGSLQFSQCYEDDDDDLLSEQFEEDILSQTPFSDDLAFDRESEDDNDDMLCDYI</sequence>
<gene>
    <name evidence="2" type="ORF">ASPCADRAFT_43577</name>
</gene>
<proteinExistence type="predicted"/>